<keyword evidence="3" id="KW-1185">Reference proteome</keyword>
<proteinExistence type="predicted"/>
<evidence type="ECO:0000313" key="3">
    <source>
        <dbReference type="Proteomes" id="UP000533476"/>
    </source>
</evidence>
<sequence>MPKIQIITDRGTEHAGQALAAAIQQRMGVEVGVRTPAPPSRDGEKLGRLLDTLAVLRETESKLSAQALRIISEHPELIRGSKTLSLDERIENTVSNREIVRATYGDSRPIYPPEQMILAGAAAAMGGEPQHLGALVYLSAQHASVTEGRFRDGLNHPEQSTVELARQIQARIDRPTERGESEDAYEAGDD</sequence>
<dbReference type="RefSeq" id="WP_169101249.1">
    <property type="nucleotide sequence ID" value="NZ_JABBVZ010000064.1"/>
</dbReference>
<dbReference type="AlphaFoldDB" id="A0A7Y0L892"/>
<organism evidence="2 3">
    <name type="scientific">Sulfobacillus harzensis</name>
    <dbReference type="NCBI Taxonomy" id="2729629"/>
    <lineage>
        <taxon>Bacteria</taxon>
        <taxon>Bacillati</taxon>
        <taxon>Bacillota</taxon>
        <taxon>Clostridia</taxon>
        <taxon>Eubacteriales</taxon>
        <taxon>Clostridiales Family XVII. Incertae Sedis</taxon>
        <taxon>Sulfobacillus</taxon>
    </lineage>
</organism>
<gene>
    <name evidence="2" type="ORF">HIJ39_15385</name>
</gene>
<feature type="compositionally biased region" description="Basic and acidic residues" evidence="1">
    <location>
        <begin position="171"/>
        <end position="181"/>
    </location>
</feature>
<feature type="region of interest" description="Disordered" evidence="1">
    <location>
        <begin position="171"/>
        <end position="190"/>
    </location>
</feature>
<dbReference type="Proteomes" id="UP000533476">
    <property type="component" value="Unassembled WGS sequence"/>
</dbReference>
<accession>A0A7Y0L892</accession>
<name>A0A7Y0L892_9FIRM</name>
<evidence type="ECO:0000256" key="1">
    <source>
        <dbReference type="SAM" id="MobiDB-lite"/>
    </source>
</evidence>
<protein>
    <submittedName>
        <fullName evidence="2">Uncharacterized protein</fullName>
    </submittedName>
</protein>
<evidence type="ECO:0000313" key="2">
    <source>
        <dbReference type="EMBL" id="NMP23724.1"/>
    </source>
</evidence>
<reference evidence="2 3" key="1">
    <citation type="submission" date="2020-04" db="EMBL/GenBank/DDBJ databases">
        <authorList>
            <person name="Zhang R."/>
            <person name="Schippers A."/>
        </authorList>
    </citation>
    <scope>NUCLEOTIDE SEQUENCE [LARGE SCALE GENOMIC DNA]</scope>
    <source>
        <strain evidence="2 3">DSM 109850</strain>
    </source>
</reference>
<comment type="caution">
    <text evidence="2">The sequence shown here is derived from an EMBL/GenBank/DDBJ whole genome shotgun (WGS) entry which is preliminary data.</text>
</comment>
<dbReference type="EMBL" id="JABBVZ010000064">
    <property type="protein sequence ID" value="NMP23724.1"/>
    <property type="molecule type" value="Genomic_DNA"/>
</dbReference>